<keyword evidence="1" id="KW-1133">Transmembrane helix</keyword>
<dbReference type="AlphaFoldDB" id="A0A9P6TC07"/>
<keyword evidence="1" id="KW-0812">Transmembrane</keyword>
<keyword evidence="3" id="KW-1185">Reference proteome</keyword>
<reference evidence="2" key="1">
    <citation type="submission" date="2013-11" db="EMBL/GenBank/DDBJ databases">
        <title>Genome sequence of the fusiform rust pathogen reveals effectors for host alternation and coevolution with pine.</title>
        <authorList>
            <consortium name="DOE Joint Genome Institute"/>
            <person name="Smith K."/>
            <person name="Pendleton A."/>
            <person name="Kubisiak T."/>
            <person name="Anderson C."/>
            <person name="Salamov A."/>
            <person name="Aerts A."/>
            <person name="Riley R."/>
            <person name="Clum A."/>
            <person name="Lindquist E."/>
            <person name="Ence D."/>
            <person name="Campbell M."/>
            <person name="Kronenberg Z."/>
            <person name="Feau N."/>
            <person name="Dhillon B."/>
            <person name="Hamelin R."/>
            <person name="Burleigh J."/>
            <person name="Smith J."/>
            <person name="Yandell M."/>
            <person name="Nelson C."/>
            <person name="Grigoriev I."/>
            <person name="Davis J."/>
        </authorList>
    </citation>
    <scope>NUCLEOTIDE SEQUENCE</scope>
    <source>
        <strain evidence="2">G11</strain>
    </source>
</reference>
<feature type="transmembrane region" description="Helical" evidence="1">
    <location>
        <begin position="78"/>
        <end position="96"/>
    </location>
</feature>
<feature type="transmembrane region" description="Helical" evidence="1">
    <location>
        <begin position="12"/>
        <end position="29"/>
    </location>
</feature>
<sequence length="247" mass="28945">MITSNYQEYLATYLPTQLITLISFLNFTFQKLVLPKLEEIYSNASLDPNTLLPFIFSAIILYLSLISIYHTFKASAKLIWFGIKWSVLITLIWFLLGTFNEINQNFKDVNHHHHHHHQFIKNPSQSWLKSSNWKKSSKEFKSSKFLNPIKSLINQVIEPNHQFLNSFFSSSSSSSSSRVQPIKQTKFENIIHSKNSSPPPKDINQSVNVKIWNFLIQNVHEPMIKMIRESKLKSNQREKEDSKTYNR</sequence>
<organism evidence="2 3">
    <name type="scientific">Cronartium quercuum f. sp. fusiforme G11</name>
    <dbReference type="NCBI Taxonomy" id="708437"/>
    <lineage>
        <taxon>Eukaryota</taxon>
        <taxon>Fungi</taxon>
        <taxon>Dikarya</taxon>
        <taxon>Basidiomycota</taxon>
        <taxon>Pucciniomycotina</taxon>
        <taxon>Pucciniomycetes</taxon>
        <taxon>Pucciniales</taxon>
        <taxon>Coleosporiaceae</taxon>
        <taxon>Cronartium</taxon>
    </lineage>
</organism>
<evidence type="ECO:0000313" key="3">
    <source>
        <dbReference type="Proteomes" id="UP000886653"/>
    </source>
</evidence>
<evidence type="ECO:0000313" key="2">
    <source>
        <dbReference type="EMBL" id="KAG0146170.1"/>
    </source>
</evidence>
<accession>A0A9P6TC07</accession>
<name>A0A9P6TC07_9BASI</name>
<dbReference type="Proteomes" id="UP000886653">
    <property type="component" value="Unassembled WGS sequence"/>
</dbReference>
<dbReference type="OrthoDB" id="2502792at2759"/>
<comment type="caution">
    <text evidence="2">The sequence shown here is derived from an EMBL/GenBank/DDBJ whole genome shotgun (WGS) entry which is preliminary data.</text>
</comment>
<protein>
    <submittedName>
        <fullName evidence="2">Uncharacterized protein</fullName>
    </submittedName>
</protein>
<evidence type="ECO:0000256" key="1">
    <source>
        <dbReference type="SAM" id="Phobius"/>
    </source>
</evidence>
<feature type="transmembrane region" description="Helical" evidence="1">
    <location>
        <begin position="50"/>
        <end position="72"/>
    </location>
</feature>
<dbReference type="EMBL" id="MU167265">
    <property type="protein sequence ID" value="KAG0146170.1"/>
    <property type="molecule type" value="Genomic_DNA"/>
</dbReference>
<keyword evidence="1" id="KW-0472">Membrane</keyword>
<proteinExistence type="predicted"/>
<gene>
    <name evidence="2" type="ORF">CROQUDRAFT_723060</name>
</gene>